<keyword evidence="1" id="KW-0472">Membrane</keyword>
<keyword evidence="1" id="KW-1133">Transmembrane helix</keyword>
<dbReference type="Proteomes" id="UP000839877">
    <property type="component" value="Unassembled WGS sequence"/>
</dbReference>
<organism evidence="2">
    <name type="scientific">Salmonella hadar</name>
    <dbReference type="NCBI Taxonomy" id="149385"/>
    <lineage>
        <taxon>Bacteria</taxon>
        <taxon>Pseudomonadati</taxon>
        <taxon>Pseudomonadota</taxon>
        <taxon>Gammaproteobacteria</taxon>
        <taxon>Enterobacterales</taxon>
        <taxon>Enterobacteriaceae</taxon>
        <taxon>Salmonella</taxon>
    </lineage>
</organism>
<protein>
    <submittedName>
        <fullName evidence="2">Uncharacterized protein</fullName>
    </submittedName>
</protein>
<keyword evidence="1" id="KW-0812">Transmembrane</keyword>
<feature type="transmembrane region" description="Helical" evidence="1">
    <location>
        <begin position="35"/>
        <end position="52"/>
    </location>
</feature>
<accession>A0A5Y2MZ84</accession>
<evidence type="ECO:0000313" key="2">
    <source>
        <dbReference type="EMBL" id="ECF1314242.1"/>
    </source>
</evidence>
<reference evidence="2" key="1">
    <citation type="submission" date="2019-03" db="EMBL/GenBank/DDBJ databases">
        <authorList>
            <person name="Ashton P.M."/>
            <person name="Dallman T."/>
            <person name="Nair S."/>
            <person name="De Pinna E."/>
            <person name="Peters T."/>
            <person name="Grant K."/>
        </authorList>
    </citation>
    <scope>NUCLEOTIDE SEQUENCE [LARGE SCALE GENOMIC DNA]</scope>
    <source>
        <strain evidence="2">278089</strain>
    </source>
</reference>
<sequence length="439" mass="51373">MLQIRLDSFKLAEMVWSIRYHSVPKLTKDTYKMPVLLILILGTVMTIFWDVVKENVEVIGTLGTLATAWAAYEARNSAKAAMKATQLTSASLLEMKKASFKEWYGILLEQHNKLLDDVNKTLLTDTQFDDVKLEINTIKRMYYYTTKNPVYIKYINHIILILNYLDKDFYLPSSADSEKRSYIEQLRNSISPKVSLLIAIFGLNIDNNKTYDAKKLYNLLNKYNFFESELFFEDAISKVHFLDSYVSEIFNKEYRRGVEFYVDEMVRGREPPNTNVLNRHQRVTFAVLWTYNNPCQQHLLEIFNKLPLYMRNSIELNMEKAAEEVAKFESSLHRVIGWKLKITGLDERAIKDEKHLKRLIKIYYKHSFDTRQTGILLTNGVDNMLAENIGYSLSKYAFDKAYLELKSNPHQSERIDRIVNEVERVIDAYKANLNSLSFN</sequence>
<dbReference type="AlphaFoldDB" id="A0A5Y2MZ84"/>
<dbReference type="EMBL" id="AAIKEG010000019">
    <property type="protein sequence ID" value="ECF1314242.1"/>
    <property type="molecule type" value="Genomic_DNA"/>
</dbReference>
<comment type="caution">
    <text evidence="2">The sequence shown here is derived from an EMBL/GenBank/DDBJ whole genome shotgun (WGS) entry which is preliminary data.</text>
</comment>
<gene>
    <name evidence="2" type="ORF">E0557_20305</name>
</gene>
<evidence type="ECO:0000256" key="1">
    <source>
        <dbReference type="SAM" id="Phobius"/>
    </source>
</evidence>
<name>A0A5Y2MZ84_SALHA</name>
<proteinExistence type="predicted"/>